<dbReference type="InterPro" id="IPR023298">
    <property type="entry name" value="ATPase_P-typ_TM_dom_sf"/>
</dbReference>
<name>A0AAJ1W6P6_9MYCO</name>
<geneLocation type="plasmid" evidence="11">
    <name>pJCM18565</name>
</geneLocation>
<feature type="transmembrane region" description="Helical" evidence="9">
    <location>
        <begin position="258"/>
        <end position="276"/>
    </location>
</feature>
<protein>
    <submittedName>
        <fullName evidence="11">Cation-transporting ATPase G</fullName>
    </submittedName>
    <submittedName>
        <fullName evidence="12">Heavy metal translocating P-type ATPase</fullName>
    </submittedName>
</protein>
<feature type="transmembrane region" description="Helical" evidence="9">
    <location>
        <begin position="33"/>
        <end position="50"/>
    </location>
</feature>
<dbReference type="NCBIfam" id="TIGR01494">
    <property type="entry name" value="ATPase_P-type"/>
    <property type="match status" value="1"/>
</dbReference>
<reference evidence="11" key="2">
    <citation type="submission" date="2020-02" db="EMBL/GenBank/DDBJ databases">
        <authorList>
            <person name="Matsumoto Y."/>
            <person name="Kinjo T."/>
            <person name="Motooka D."/>
            <person name="Nabeya D."/>
            <person name="Jung N."/>
            <person name="Uechi K."/>
            <person name="Horii T."/>
            <person name="Iida T."/>
            <person name="Fujita J."/>
            <person name="Nakamura S."/>
        </authorList>
    </citation>
    <scope>NUCLEOTIDE SEQUENCE</scope>
    <source>
        <strain evidence="11">JCM 18565</strain>
        <plasmid evidence="11">pJCM18565</plasmid>
    </source>
</reference>
<dbReference type="InterPro" id="IPR018303">
    <property type="entry name" value="ATPase_P-typ_P_site"/>
</dbReference>
<keyword evidence="7 9" id="KW-1133">Transmembrane helix</keyword>
<keyword evidence="9" id="KW-0547">Nucleotide-binding</keyword>
<evidence type="ECO:0000259" key="10">
    <source>
        <dbReference type="Pfam" id="PF00122"/>
    </source>
</evidence>
<dbReference type="GO" id="GO:0015086">
    <property type="term" value="F:cadmium ion transmembrane transporter activity"/>
    <property type="evidence" value="ECO:0007669"/>
    <property type="project" value="TreeGrafter"/>
</dbReference>
<keyword evidence="5 9" id="KW-0479">Metal-binding</keyword>
<dbReference type="Gene3D" id="2.70.150.10">
    <property type="entry name" value="Calcium-transporting ATPase, cytoplasmic transduction domain A"/>
    <property type="match status" value="1"/>
</dbReference>
<dbReference type="InterPro" id="IPR044492">
    <property type="entry name" value="P_typ_ATPase_HD_dom"/>
</dbReference>
<keyword evidence="6" id="KW-1278">Translocase</keyword>
<evidence type="ECO:0000256" key="3">
    <source>
        <dbReference type="ARBA" id="ARBA00022475"/>
    </source>
</evidence>
<dbReference type="GO" id="GO:0005886">
    <property type="term" value="C:plasma membrane"/>
    <property type="evidence" value="ECO:0007669"/>
    <property type="project" value="UniProtKB-SubCell"/>
</dbReference>
<reference evidence="12" key="3">
    <citation type="submission" date="2023-06" db="EMBL/GenBank/DDBJ databases">
        <title>Identification of two novel mycobacterium reveal diversities and complexities of Mycobacterium gordonae clade.</title>
        <authorList>
            <person name="Matsumoto Y."/>
            <person name="Nakamura S."/>
            <person name="Motooka D."/>
            <person name="Fukushima K."/>
        </authorList>
    </citation>
    <scope>NUCLEOTIDE SEQUENCE</scope>
    <source>
        <strain evidence="12">TY812</strain>
    </source>
</reference>
<dbReference type="SFLD" id="SFLDG00002">
    <property type="entry name" value="C1.7:_P-type_atpase_like"/>
    <property type="match status" value="1"/>
</dbReference>
<dbReference type="PRINTS" id="PR00119">
    <property type="entry name" value="CATATPASE"/>
</dbReference>
<comment type="similarity">
    <text evidence="2 9">Belongs to the cation transport ATPase (P-type) (TC 3.A.3) family. Type IB subfamily.</text>
</comment>
<dbReference type="GO" id="GO:0016887">
    <property type="term" value="F:ATP hydrolysis activity"/>
    <property type="evidence" value="ECO:0007669"/>
    <property type="project" value="InterPro"/>
</dbReference>
<dbReference type="InterPro" id="IPR023214">
    <property type="entry name" value="HAD_sf"/>
</dbReference>
<keyword evidence="9" id="KW-0067">ATP-binding</keyword>
<feature type="transmembrane region" description="Helical" evidence="9">
    <location>
        <begin position="56"/>
        <end position="73"/>
    </location>
</feature>
<dbReference type="InterPro" id="IPR036412">
    <property type="entry name" value="HAD-like_sf"/>
</dbReference>
<feature type="transmembrane region" description="Helical" evidence="9">
    <location>
        <begin position="288"/>
        <end position="313"/>
    </location>
</feature>
<dbReference type="SUPFAM" id="SSF81665">
    <property type="entry name" value="Calcium ATPase, transmembrane domain M"/>
    <property type="match status" value="1"/>
</dbReference>
<dbReference type="SFLD" id="SFLDF00027">
    <property type="entry name" value="p-type_atpase"/>
    <property type="match status" value="1"/>
</dbReference>
<dbReference type="InterPro" id="IPR001757">
    <property type="entry name" value="P_typ_ATPase"/>
</dbReference>
<keyword evidence="13" id="KW-1185">Reference proteome</keyword>
<feature type="transmembrane region" description="Helical" evidence="9">
    <location>
        <begin position="586"/>
        <end position="613"/>
    </location>
</feature>
<dbReference type="Gene3D" id="3.40.1110.10">
    <property type="entry name" value="Calcium-transporting ATPase, cytoplasmic domain N"/>
    <property type="match status" value="1"/>
</dbReference>
<dbReference type="SFLD" id="SFLDS00003">
    <property type="entry name" value="Haloacid_Dehalogenase"/>
    <property type="match status" value="1"/>
</dbReference>
<keyword evidence="8 9" id="KW-0472">Membrane</keyword>
<evidence type="ECO:0000313" key="13">
    <source>
        <dbReference type="Proteomes" id="UP000465240"/>
    </source>
</evidence>
<dbReference type="Pfam" id="PF00702">
    <property type="entry name" value="Hydrolase"/>
    <property type="match status" value="1"/>
</dbReference>
<dbReference type="SUPFAM" id="SSF56784">
    <property type="entry name" value="HAD-like"/>
    <property type="match status" value="1"/>
</dbReference>
<organism evidence="12 14">
    <name type="scientific">Mycobacterium paragordonae</name>
    <dbReference type="NCBI Taxonomy" id="1389713"/>
    <lineage>
        <taxon>Bacteria</taxon>
        <taxon>Bacillati</taxon>
        <taxon>Actinomycetota</taxon>
        <taxon>Actinomycetes</taxon>
        <taxon>Mycobacteriales</taxon>
        <taxon>Mycobacteriaceae</taxon>
        <taxon>Mycobacterium</taxon>
    </lineage>
</organism>
<dbReference type="InterPro" id="IPR008250">
    <property type="entry name" value="ATPase_P-typ_transduc_dom_A_sf"/>
</dbReference>
<dbReference type="NCBIfam" id="TIGR01525">
    <property type="entry name" value="ATPase-IB_hvy"/>
    <property type="match status" value="1"/>
</dbReference>
<evidence type="ECO:0000313" key="12">
    <source>
        <dbReference type="EMBL" id="MDP7739428.1"/>
    </source>
</evidence>
<evidence type="ECO:0000256" key="6">
    <source>
        <dbReference type="ARBA" id="ARBA00022967"/>
    </source>
</evidence>
<dbReference type="FunFam" id="2.70.150.10:FF:000002">
    <property type="entry name" value="Copper-transporting ATPase 1, putative"/>
    <property type="match status" value="1"/>
</dbReference>
<dbReference type="Proteomes" id="UP001229081">
    <property type="component" value="Unassembled WGS sequence"/>
</dbReference>
<comment type="subcellular location">
    <subcellularLocation>
        <location evidence="1">Cell membrane</location>
        <topology evidence="1">Multi-pass membrane protein</topology>
    </subcellularLocation>
</comment>
<evidence type="ECO:0000313" key="14">
    <source>
        <dbReference type="Proteomes" id="UP001229081"/>
    </source>
</evidence>
<dbReference type="NCBIfam" id="TIGR01512">
    <property type="entry name" value="ATPase-IB2_Cd"/>
    <property type="match status" value="1"/>
</dbReference>
<keyword evidence="4 9" id="KW-0812">Transmembrane</keyword>
<dbReference type="PANTHER" id="PTHR48085:SF5">
    <property type="entry name" value="CADMIUM_ZINC-TRANSPORTING ATPASE HMA4-RELATED"/>
    <property type="match status" value="1"/>
</dbReference>
<dbReference type="InterPro" id="IPR023299">
    <property type="entry name" value="ATPase_P-typ_cyto_dom_N"/>
</dbReference>
<dbReference type="EMBL" id="BLKX01000002">
    <property type="protein sequence ID" value="GFG82997.1"/>
    <property type="molecule type" value="Genomic_DNA"/>
</dbReference>
<evidence type="ECO:0000256" key="4">
    <source>
        <dbReference type="ARBA" id="ARBA00022692"/>
    </source>
</evidence>
<dbReference type="InterPro" id="IPR059000">
    <property type="entry name" value="ATPase_P-type_domA"/>
</dbReference>
<dbReference type="EMBL" id="JAUFSA010000005">
    <property type="protein sequence ID" value="MDP7739428.1"/>
    <property type="molecule type" value="Genomic_DNA"/>
</dbReference>
<dbReference type="GO" id="GO:0046872">
    <property type="term" value="F:metal ion binding"/>
    <property type="evidence" value="ECO:0007669"/>
    <property type="project" value="UniProtKB-KW"/>
</dbReference>
<dbReference type="Proteomes" id="UP000465240">
    <property type="component" value="Unassembled WGS sequence"/>
</dbReference>
<evidence type="ECO:0000256" key="7">
    <source>
        <dbReference type="ARBA" id="ARBA00022989"/>
    </source>
</evidence>
<evidence type="ECO:0000256" key="9">
    <source>
        <dbReference type="RuleBase" id="RU362081"/>
    </source>
</evidence>
<dbReference type="Gene3D" id="3.40.50.1000">
    <property type="entry name" value="HAD superfamily/HAD-like"/>
    <property type="match status" value="1"/>
</dbReference>
<proteinExistence type="inferred from homology"/>
<dbReference type="RefSeq" id="WP_084023266.1">
    <property type="nucleotide sequence ID" value="NZ_BLKX01000002.1"/>
</dbReference>
<keyword evidence="3 9" id="KW-1003">Cell membrane</keyword>
<sequence>MSDACGCGHDQPADGDEVEHEPERLWQVAELRAAALAGVLLLAGYVVGWTHGSRPVELVMVSTALAVGAWTFVPSTLRRLVRGRIGVGTLMTIAAVGAVILGEVGEAATLAFLFSISEGLEEYALARTRRGLRALLSLVPAQATIIRDGAEIVVTPTELRVGDQMLVKPGERIATDGIIGEGRSAIDVSAITGESVPIEAGPGDEVFAGSINGAGVLSIEVTTTAEDNSLARIVRIVEAEQARRGASQRLADRIAQPLVPAIMIAAAMIAAVGSVFGDPALWSERALVVLVAASPCALAISVPVTVVAAIGAASRLGVLVKGGAALEALGAIRGVALDKTGTLTANQPTVIEIATTNGATRDQILDAAAALEARSEHPLAQAVLAAADQVTPADDVQAVPGAGLIGHRDGHTIRLGRPGWINAGSLAAQVDRMQQAGATAMLVEDNETLIGAIAVRDELRPEARDVIEALRRDGYQVAMLTGDNHATAAALATQAGIDVVYAELRPEDKAALITQLRTQHPTAMVGDGVNDAPALATADLGIAMGAMGTDVAIETADVALMGEDLRHLTHAFSHARRARRIMWQNIGLSLALISALIPLALFGVLGLAAVVLVHELAEVIVIANGVRAGRAPVRLTSADGP</sequence>
<dbReference type="AlphaFoldDB" id="A0AAJ1W6P6"/>
<dbReference type="KEGG" id="mpag:C0J29_30240"/>
<dbReference type="InterPro" id="IPR051014">
    <property type="entry name" value="Cation_Transport_ATPase_IB"/>
</dbReference>
<dbReference type="InterPro" id="IPR027256">
    <property type="entry name" value="P-typ_ATPase_IB"/>
</dbReference>
<dbReference type="Pfam" id="PF00122">
    <property type="entry name" value="E1-E2_ATPase"/>
    <property type="match status" value="1"/>
</dbReference>
<reference evidence="11 13" key="1">
    <citation type="journal article" date="2019" name="Emerg. Microbes Infect.">
        <title>Comprehensive subspecies identification of 175 nontuberculous mycobacteria species based on 7547 genomic profiles.</title>
        <authorList>
            <person name="Matsumoto Y."/>
            <person name="Kinjo T."/>
            <person name="Motooka D."/>
            <person name="Nabeya D."/>
            <person name="Jung N."/>
            <person name="Uechi K."/>
            <person name="Horii T."/>
            <person name="Iida T."/>
            <person name="Fujita J."/>
            <person name="Nakamura S."/>
        </authorList>
    </citation>
    <scope>NUCLEOTIDE SEQUENCE [LARGE SCALE GENOMIC DNA]</scope>
    <source>
        <strain evidence="11 13">JCM 18565</strain>
    </source>
</reference>
<evidence type="ECO:0000256" key="5">
    <source>
        <dbReference type="ARBA" id="ARBA00022723"/>
    </source>
</evidence>
<evidence type="ECO:0000256" key="2">
    <source>
        <dbReference type="ARBA" id="ARBA00006024"/>
    </source>
</evidence>
<dbReference type="PROSITE" id="PS00154">
    <property type="entry name" value="ATPASE_E1_E2"/>
    <property type="match status" value="1"/>
</dbReference>
<dbReference type="PANTHER" id="PTHR48085">
    <property type="entry name" value="CADMIUM/ZINC-TRANSPORTING ATPASE HMA2-RELATED"/>
    <property type="match status" value="1"/>
</dbReference>
<dbReference type="GO" id="GO:0019829">
    <property type="term" value="F:ATPase-coupled monoatomic cation transmembrane transporter activity"/>
    <property type="evidence" value="ECO:0007669"/>
    <property type="project" value="InterPro"/>
</dbReference>
<accession>A0AAJ1W6P6</accession>
<evidence type="ECO:0000256" key="8">
    <source>
        <dbReference type="ARBA" id="ARBA00023136"/>
    </source>
</evidence>
<evidence type="ECO:0000313" key="11">
    <source>
        <dbReference type="EMBL" id="GFG82997.1"/>
    </source>
</evidence>
<feature type="transmembrane region" description="Helical" evidence="9">
    <location>
        <begin position="85"/>
        <end position="101"/>
    </location>
</feature>
<dbReference type="CDD" id="cd02079">
    <property type="entry name" value="P-type_ATPase_HM"/>
    <property type="match status" value="1"/>
</dbReference>
<gene>
    <name evidence="11" type="ORF">MPRG_62730</name>
    <name evidence="12" type="ORF">QXL92_32360</name>
</gene>
<keyword evidence="11" id="KW-0614">Plasmid</keyword>
<comment type="caution">
    <text evidence="12">The sequence shown here is derived from an EMBL/GenBank/DDBJ whole genome shotgun (WGS) entry which is preliminary data.</text>
</comment>
<evidence type="ECO:0000256" key="1">
    <source>
        <dbReference type="ARBA" id="ARBA00004651"/>
    </source>
</evidence>
<feature type="domain" description="P-type ATPase A" evidence="10">
    <location>
        <begin position="138"/>
        <end position="238"/>
    </location>
</feature>
<dbReference type="GO" id="GO:0005524">
    <property type="term" value="F:ATP binding"/>
    <property type="evidence" value="ECO:0007669"/>
    <property type="project" value="UniProtKB-UniRule"/>
</dbReference>
<dbReference type="SUPFAM" id="SSF81653">
    <property type="entry name" value="Calcium ATPase, transduction domain A"/>
    <property type="match status" value="1"/>
</dbReference>